<feature type="domain" description="RRM" evidence="3">
    <location>
        <begin position="105"/>
        <end position="182"/>
    </location>
</feature>
<dbReference type="InterPro" id="IPR012677">
    <property type="entry name" value="Nucleotide-bd_a/b_plait_sf"/>
</dbReference>
<reference evidence="4" key="1">
    <citation type="journal article" date="2023" name="bioRxiv">
        <title>Improved chromosome-level genome assembly for marigold (Tagetes erecta).</title>
        <authorList>
            <person name="Jiang F."/>
            <person name="Yuan L."/>
            <person name="Wang S."/>
            <person name="Wang H."/>
            <person name="Xu D."/>
            <person name="Wang A."/>
            <person name="Fan W."/>
        </authorList>
    </citation>
    <scope>NUCLEOTIDE SEQUENCE</scope>
    <source>
        <strain evidence="4">WSJ</strain>
        <tissue evidence="4">Leaf</tissue>
    </source>
</reference>
<comment type="caution">
    <text evidence="4">The sequence shown here is derived from an EMBL/GenBank/DDBJ whole genome shotgun (WGS) entry which is preliminary data.</text>
</comment>
<sequence length="439" mass="49647">MSNFFHLPTIPPPPLLYSLYAGDLHPNVTELELHLLFSIAGPVHNVHLAKHHFSGKSLRHAFINFYFPYYAAAALCRFNHFELRGRPIRVMWVQRDPFLRKNGTGNLFVKNLDSSVDDRKLEKVFAVFGMVLSCKIARYDDGKSKGFGFVHFCSEDSALDALSALNGSVLHGKTLTVAKFITRSERKEPQFTNVYVKHLDKDFTDSSLKEVFSKYGKITSAIIMKDAEGKSRGFGFVNFESHENAVNAIEALNAAEIGTKKWFVGKAMMKAEREAFLRRSHKKQEPKISNLFVRNLSTFVTENDLKQMFGAFGNVTFVKVIRFKNGVSKGIAYICFSKPEEAKKAMAFLNGHFYNGKYMYVSLALQKEEYDKQLKALLALRFRALVAYNVPNVQNMEDKKVQKDDPTEASSCDDDLGGFVLVDKSPSESEWDMCTSALV</sequence>
<dbReference type="SMART" id="SM00360">
    <property type="entry name" value="RRM"/>
    <property type="match status" value="4"/>
</dbReference>
<evidence type="ECO:0000256" key="1">
    <source>
        <dbReference type="ARBA" id="ARBA00022884"/>
    </source>
</evidence>
<dbReference type="Gene3D" id="3.30.70.330">
    <property type="match status" value="4"/>
</dbReference>
<keyword evidence="5" id="KW-1185">Reference proteome</keyword>
<dbReference type="AlphaFoldDB" id="A0AAD8L2D7"/>
<dbReference type="InterPro" id="IPR000504">
    <property type="entry name" value="RRM_dom"/>
</dbReference>
<dbReference type="CDD" id="cd12380">
    <property type="entry name" value="RRM3_I_PABPs"/>
    <property type="match status" value="1"/>
</dbReference>
<dbReference type="PANTHER" id="PTHR48025:SF1">
    <property type="entry name" value="RRM DOMAIN-CONTAINING PROTEIN"/>
    <property type="match status" value="1"/>
</dbReference>
<dbReference type="InterPro" id="IPR003954">
    <property type="entry name" value="RRM_euk-type"/>
</dbReference>
<dbReference type="Pfam" id="PF00076">
    <property type="entry name" value="RRM_1"/>
    <property type="match status" value="4"/>
</dbReference>
<dbReference type="EMBL" id="JAUHHV010000002">
    <property type="protein sequence ID" value="KAK1434174.1"/>
    <property type="molecule type" value="Genomic_DNA"/>
</dbReference>
<dbReference type="InterPro" id="IPR035979">
    <property type="entry name" value="RBD_domain_sf"/>
</dbReference>
<feature type="domain" description="RRM" evidence="3">
    <location>
        <begin position="17"/>
        <end position="95"/>
    </location>
</feature>
<name>A0AAD8L2D7_TARER</name>
<evidence type="ECO:0000313" key="4">
    <source>
        <dbReference type="EMBL" id="KAK1434174.1"/>
    </source>
</evidence>
<feature type="domain" description="RRM" evidence="3">
    <location>
        <begin position="192"/>
        <end position="269"/>
    </location>
</feature>
<dbReference type="GO" id="GO:0005634">
    <property type="term" value="C:nucleus"/>
    <property type="evidence" value="ECO:0007669"/>
    <property type="project" value="TreeGrafter"/>
</dbReference>
<evidence type="ECO:0000259" key="3">
    <source>
        <dbReference type="PROSITE" id="PS50102"/>
    </source>
</evidence>
<evidence type="ECO:0000256" key="2">
    <source>
        <dbReference type="PROSITE-ProRule" id="PRU00176"/>
    </source>
</evidence>
<dbReference type="PANTHER" id="PTHR48025">
    <property type="entry name" value="OS02G0815200 PROTEIN"/>
    <property type="match status" value="1"/>
</dbReference>
<dbReference type="Proteomes" id="UP001229421">
    <property type="component" value="Unassembled WGS sequence"/>
</dbReference>
<keyword evidence="1 2" id="KW-0694">RNA-binding</keyword>
<dbReference type="InterPro" id="IPR050502">
    <property type="entry name" value="Euk_RNA-bind_prot"/>
</dbReference>
<accession>A0AAD8L2D7</accession>
<protein>
    <recommendedName>
        <fullName evidence="3">RRM domain-containing protein</fullName>
    </recommendedName>
</protein>
<feature type="domain" description="RRM" evidence="3">
    <location>
        <begin position="289"/>
        <end position="366"/>
    </location>
</feature>
<dbReference type="SUPFAM" id="SSF54928">
    <property type="entry name" value="RNA-binding domain, RBD"/>
    <property type="match status" value="2"/>
</dbReference>
<dbReference type="SMART" id="SM00361">
    <property type="entry name" value="RRM_1"/>
    <property type="match status" value="2"/>
</dbReference>
<organism evidence="4 5">
    <name type="scientific">Tagetes erecta</name>
    <name type="common">African marigold</name>
    <dbReference type="NCBI Taxonomy" id="13708"/>
    <lineage>
        <taxon>Eukaryota</taxon>
        <taxon>Viridiplantae</taxon>
        <taxon>Streptophyta</taxon>
        <taxon>Embryophyta</taxon>
        <taxon>Tracheophyta</taxon>
        <taxon>Spermatophyta</taxon>
        <taxon>Magnoliopsida</taxon>
        <taxon>eudicotyledons</taxon>
        <taxon>Gunneridae</taxon>
        <taxon>Pentapetalae</taxon>
        <taxon>asterids</taxon>
        <taxon>campanulids</taxon>
        <taxon>Asterales</taxon>
        <taxon>Asteraceae</taxon>
        <taxon>Asteroideae</taxon>
        <taxon>Heliantheae alliance</taxon>
        <taxon>Tageteae</taxon>
        <taxon>Tagetes</taxon>
    </lineage>
</organism>
<gene>
    <name evidence="4" type="ORF">QVD17_11093</name>
</gene>
<dbReference type="PROSITE" id="PS50102">
    <property type="entry name" value="RRM"/>
    <property type="match status" value="4"/>
</dbReference>
<proteinExistence type="predicted"/>
<evidence type="ECO:0000313" key="5">
    <source>
        <dbReference type="Proteomes" id="UP001229421"/>
    </source>
</evidence>
<dbReference type="GO" id="GO:0003729">
    <property type="term" value="F:mRNA binding"/>
    <property type="evidence" value="ECO:0007669"/>
    <property type="project" value="TreeGrafter"/>
</dbReference>